<evidence type="ECO:0000313" key="3">
    <source>
        <dbReference type="Proteomes" id="UP000653305"/>
    </source>
</evidence>
<feature type="compositionally biased region" description="Basic and acidic residues" evidence="1">
    <location>
        <begin position="15"/>
        <end position="30"/>
    </location>
</feature>
<sequence length="157" mass="17826">MAANEEVPPGYDLVVETKPKSKEAKRNERKKEKRLQASLDKVKKPEQNYVVPCCNLPENVESVASKMNGPFLSGSASMVTPPDSSFECGTSMEQVQDIDKKIRAIKKKIRVTKAQHQKYAEKDLKTEQLEKVTKLEGWRNELKLWGDKKVELTTSFS</sequence>
<feature type="region of interest" description="Disordered" evidence="1">
    <location>
        <begin position="1"/>
        <end position="39"/>
    </location>
</feature>
<dbReference type="GO" id="GO:0003723">
    <property type="term" value="F:RNA binding"/>
    <property type="evidence" value="ECO:0007669"/>
    <property type="project" value="TreeGrafter"/>
</dbReference>
<comment type="caution">
    <text evidence="2">The sequence shown here is derived from an EMBL/GenBank/DDBJ whole genome shotgun (WGS) entry which is preliminary data.</text>
</comment>
<accession>A0A830CKC6</accession>
<reference evidence="2" key="1">
    <citation type="submission" date="2020-07" db="EMBL/GenBank/DDBJ databases">
        <title>Ethylene signaling mediates host invasion by parasitic plants.</title>
        <authorList>
            <person name="Yoshida S."/>
        </authorList>
    </citation>
    <scope>NUCLEOTIDE SEQUENCE</scope>
    <source>
        <strain evidence="2">Okayama</strain>
    </source>
</reference>
<dbReference type="OrthoDB" id="21625at2759"/>
<dbReference type="InterPro" id="IPR039333">
    <property type="entry name" value="PYM1"/>
</dbReference>
<dbReference type="GO" id="GO:0005737">
    <property type="term" value="C:cytoplasm"/>
    <property type="evidence" value="ECO:0007669"/>
    <property type="project" value="TreeGrafter"/>
</dbReference>
<evidence type="ECO:0000256" key="1">
    <source>
        <dbReference type="SAM" id="MobiDB-lite"/>
    </source>
</evidence>
<dbReference type="EMBL" id="BMAC01000587">
    <property type="protein sequence ID" value="GFP99776.1"/>
    <property type="molecule type" value="Genomic_DNA"/>
</dbReference>
<evidence type="ECO:0000313" key="2">
    <source>
        <dbReference type="EMBL" id="GFP99776.1"/>
    </source>
</evidence>
<dbReference type="PANTHER" id="PTHR22959:SF0">
    <property type="entry name" value="PARTNER OF Y14 AND MAGO"/>
    <property type="match status" value="1"/>
</dbReference>
<dbReference type="PANTHER" id="PTHR22959">
    <property type="entry name" value="PYM PROTEIN"/>
    <property type="match status" value="1"/>
</dbReference>
<dbReference type="Proteomes" id="UP000653305">
    <property type="component" value="Unassembled WGS sequence"/>
</dbReference>
<keyword evidence="3" id="KW-1185">Reference proteome</keyword>
<dbReference type="AlphaFoldDB" id="A0A830CKC6"/>
<dbReference type="GO" id="GO:0035145">
    <property type="term" value="C:exon-exon junction complex"/>
    <property type="evidence" value="ECO:0007669"/>
    <property type="project" value="TreeGrafter"/>
</dbReference>
<name>A0A830CKC6_9LAMI</name>
<dbReference type="GO" id="GO:1903259">
    <property type="term" value="P:exon-exon junction complex disassembly"/>
    <property type="evidence" value="ECO:0007669"/>
    <property type="project" value="InterPro"/>
</dbReference>
<organism evidence="2 3">
    <name type="scientific">Phtheirospermum japonicum</name>
    <dbReference type="NCBI Taxonomy" id="374723"/>
    <lineage>
        <taxon>Eukaryota</taxon>
        <taxon>Viridiplantae</taxon>
        <taxon>Streptophyta</taxon>
        <taxon>Embryophyta</taxon>
        <taxon>Tracheophyta</taxon>
        <taxon>Spermatophyta</taxon>
        <taxon>Magnoliopsida</taxon>
        <taxon>eudicotyledons</taxon>
        <taxon>Gunneridae</taxon>
        <taxon>Pentapetalae</taxon>
        <taxon>asterids</taxon>
        <taxon>lamiids</taxon>
        <taxon>Lamiales</taxon>
        <taxon>Orobanchaceae</taxon>
        <taxon>Orobanchaceae incertae sedis</taxon>
        <taxon>Phtheirospermum</taxon>
    </lineage>
</organism>
<proteinExistence type="predicted"/>
<gene>
    <name evidence="2" type="ORF">PHJA_002121700</name>
</gene>
<protein>
    <submittedName>
        <fullName evidence="2">Uncharacterized protein</fullName>
    </submittedName>
</protein>